<keyword evidence="1" id="KW-0812">Transmembrane</keyword>
<dbReference type="OrthoDB" id="10390851at2759"/>
<proteinExistence type="predicted"/>
<name>A0A6A5ZIC0_9PLEO</name>
<evidence type="ECO:0000313" key="2">
    <source>
        <dbReference type="EMBL" id="KAF2118804.1"/>
    </source>
</evidence>
<sequence>MDAAARTSLDKIPILITQRNRTYLPHNLHLPQFDTDAIILDRLRDLLPRNQISSSRFYPQLVGRGFVMQKVVMGRVQVLGLPDVETQATPAEHVHSFKKDDLLSKLLHDSSVPLPSNGRLKDYLINGTRYRQNGVDRVWCLYYKLDGVVASMWALVSLVVSFIVGIAASFGSENGELGLGVGAGLMAVFTLVQSAIIMRNW</sequence>
<evidence type="ECO:0000313" key="3">
    <source>
        <dbReference type="Proteomes" id="UP000799770"/>
    </source>
</evidence>
<keyword evidence="1" id="KW-1133">Transmembrane helix</keyword>
<dbReference type="AlphaFoldDB" id="A0A6A5ZIC0"/>
<accession>A0A6A5ZIC0</accession>
<keyword evidence="3" id="KW-1185">Reference proteome</keyword>
<reference evidence="2" key="1">
    <citation type="journal article" date="2020" name="Stud. Mycol.">
        <title>101 Dothideomycetes genomes: a test case for predicting lifestyles and emergence of pathogens.</title>
        <authorList>
            <person name="Haridas S."/>
            <person name="Albert R."/>
            <person name="Binder M."/>
            <person name="Bloem J."/>
            <person name="Labutti K."/>
            <person name="Salamov A."/>
            <person name="Andreopoulos B."/>
            <person name="Baker S."/>
            <person name="Barry K."/>
            <person name="Bills G."/>
            <person name="Bluhm B."/>
            <person name="Cannon C."/>
            <person name="Castanera R."/>
            <person name="Culley D."/>
            <person name="Daum C."/>
            <person name="Ezra D."/>
            <person name="Gonzalez J."/>
            <person name="Henrissat B."/>
            <person name="Kuo A."/>
            <person name="Liang C."/>
            <person name="Lipzen A."/>
            <person name="Lutzoni F."/>
            <person name="Magnuson J."/>
            <person name="Mondo S."/>
            <person name="Nolan M."/>
            <person name="Ohm R."/>
            <person name="Pangilinan J."/>
            <person name="Park H.-J."/>
            <person name="Ramirez L."/>
            <person name="Alfaro M."/>
            <person name="Sun H."/>
            <person name="Tritt A."/>
            <person name="Yoshinaga Y."/>
            <person name="Zwiers L.-H."/>
            <person name="Turgeon B."/>
            <person name="Goodwin S."/>
            <person name="Spatafora J."/>
            <person name="Crous P."/>
            <person name="Grigoriev I."/>
        </authorList>
    </citation>
    <scope>NUCLEOTIDE SEQUENCE</scope>
    <source>
        <strain evidence="2">CBS 627.86</strain>
    </source>
</reference>
<evidence type="ECO:0000256" key="1">
    <source>
        <dbReference type="SAM" id="Phobius"/>
    </source>
</evidence>
<protein>
    <submittedName>
        <fullName evidence="2">Uncharacterized protein</fullName>
    </submittedName>
</protein>
<dbReference type="Proteomes" id="UP000799770">
    <property type="component" value="Unassembled WGS sequence"/>
</dbReference>
<dbReference type="EMBL" id="ML977316">
    <property type="protein sequence ID" value="KAF2118804.1"/>
    <property type="molecule type" value="Genomic_DNA"/>
</dbReference>
<keyword evidence="1" id="KW-0472">Membrane</keyword>
<gene>
    <name evidence="2" type="ORF">BDV96DRAFT_596632</name>
</gene>
<organism evidence="2 3">
    <name type="scientific">Lophiotrema nucula</name>
    <dbReference type="NCBI Taxonomy" id="690887"/>
    <lineage>
        <taxon>Eukaryota</taxon>
        <taxon>Fungi</taxon>
        <taxon>Dikarya</taxon>
        <taxon>Ascomycota</taxon>
        <taxon>Pezizomycotina</taxon>
        <taxon>Dothideomycetes</taxon>
        <taxon>Pleosporomycetidae</taxon>
        <taxon>Pleosporales</taxon>
        <taxon>Lophiotremataceae</taxon>
        <taxon>Lophiotrema</taxon>
    </lineage>
</organism>
<feature type="transmembrane region" description="Helical" evidence="1">
    <location>
        <begin position="147"/>
        <end position="171"/>
    </location>
</feature>
<feature type="transmembrane region" description="Helical" evidence="1">
    <location>
        <begin position="177"/>
        <end position="198"/>
    </location>
</feature>